<dbReference type="CDD" id="cd22231">
    <property type="entry name" value="RHH_NikR_HicB-like"/>
    <property type="match status" value="1"/>
</dbReference>
<comment type="function">
    <text evidence="8">Transcriptional regulator.</text>
</comment>
<feature type="compositionally biased region" description="Basic and acidic residues" evidence="9">
    <location>
        <begin position="148"/>
        <end position="158"/>
    </location>
</feature>
<sequence>MSDLVRFGVAMDRALLTEFDRRIAALGYENRSEAIRDLVRADLTRAAWDRGAAVVATLSVVYKPHVRAEVLRIAEPEPGSADLVVASQHVRIDRERCLDTMVLRGPAESLSTLAGKIAGTKGVLSCELHVAASVADDTRANEAQPSPPRDRDRDQEQG</sequence>
<proteinExistence type="inferred from homology"/>
<keyword evidence="7 8" id="KW-0804">Transcription</keyword>
<dbReference type="NCBIfam" id="NF002815">
    <property type="entry name" value="PRK02967.1"/>
    <property type="match status" value="1"/>
</dbReference>
<dbReference type="NCBIfam" id="NF003381">
    <property type="entry name" value="PRK04460.1"/>
    <property type="match status" value="1"/>
</dbReference>
<evidence type="ECO:0000256" key="9">
    <source>
        <dbReference type="SAM" id="MobiDB-lite"/>
    </source>
</evidence>
<feature type="domain" description="Transcription factor NikR nickel binding C-terminal" evidence="11">
    <location>
        <begin position="55"/>
        <end position="130"/>
    </location>
</feature>
<evidence type="ECO:0000259" key="10">
    <source>
        <dbReference type="Pfam" id="PF01402"/>
    </source>
</evidence>
<accession>A0ABT5EV78</accession>
<evidence type="ECO:0000256" key="6">
    <source>
        <dbReference type="ARBA" id="ARBA00023125"/>
    </source>
</evidence>
<dbReference type="EMBL" id="JAQNDO010000001">
    <property type="protein sequence ID" value="MDC0745274.1"/>
    <property type="molecule type" value="Genomic_DNA"/>
</dbReference>
<dbReference type="InterPro" id="IPR010985">
    <property type="entry name" value="Ribbon_hlx_hlx"/>
</dbReference>
<dbReference type="RefSeq" id="WP_271922596.1">
    <property type="nucleotide sequence ID" value="NZ_JAQNDO010000001.1"/>
</dbReference>
<dbReference type="InterPro" id="IPR050192">
    <property type="entry name" value="CopG/NikR_regulator"/>
</dbReference>
<dbReference type="InterPro" id="IPR002145">
    <property type="entry name" value="CopG"/>
</dbReference>
<evidence type="ECO:0000256" key="3">
    <source>
        <dbReference type="ARBA" id="ARBA00022596"/>
    </source>
</evidence>
<keyword evidence="5 8" id="KW-0805">Transcription regulation</keyword>
<evidence type="ECO:0000256" key="5">
    <source>
        <dbReference type="ARBA" id="ARBA00023015"/>
    </source>
</evidence>
<comment type="cofactor">
    <cofactor evidence="1">
        <name>Ni(2+)</name>
        <dbReference type="ChEBI" id="CHEBI:49786"/>
    </cofactor>
</comment>
<keyword evidence="6 8" id="KW-0238">DNA-binding</keyword>
<feature type="domain" description="Ribbon-helix-helix protein CopG" evidence="10">
    <location>
        <begin position="5"/>
        <end position="45"/>
    </location>
</feature>
<dbReference type="PANTHER" id="PTHR34719">
    <property type="entry name" value="NICKEL-RESPONSIVE REGULATOR"/>
    <property type="match status" value="1"/>
</dbReference>
<dbReference type="Proteomes" id="UP001221411">
    <property type="component" value="Unassembled WGS sequence"/>
</dbReference>
<evidence type="ECO:0000259" key="11">
    <source>
        <dbReference type="Pfam" id="PF08753"/>
    </source>
</evidence>
<evidence type="ECO:0000256" key="7">
    <source>
        <dbReference type="ARBA" id="ARBA00023163"/>
    </source>
</evidence>
<evidence type="ECO:0000313" key="13">
    <source>
        <dbReference type="Proteomes" id="UP001221411"/>
    </source>
</evidence>
<dbReference type="SUPFAM" id="SSF47598">
    <property type="entry name" value="Ribbon-helix-helix"/>
    <property type="match status" value="1"/>
</dbReference>
<evidence type="ECO:0000256" key="1">
    <source>
        <dbReference type="ARBA" id="ARBA00001967"/>
    </source>
</evidence>
<dbReference type="InterPro" id="IPR045865">
    <property type="entry name" value="ACT-like_dom_sf"/>
</dbReference>
<comment type="caution">
    <text evidence="12">The sequence shown here is derived from an EMBL/GenBank/DDBJ whole genome shotgun (WGS) entry which is preliminary data.</text>
</comment>
<evidence type="ECO:0000256" key="8">
    <source>
        <dbReference type="HAMAP-Rule" id="MF_00476"/>
    </source>
</evidence>
<dbReference type="SUPFAM" id="SSF55021">
    <property type="entry name" value="ACT-like"/>
    <property type="match status" value="1"/>
</dbReference>
<evidence type="ECO:0000256" key="4">
    <source>
        <dbReference type="ARBA" id="ARBA00022723"/>
    </source>
</evidence>
<evidence type="ECO:0000313" key="12">
    <source>
        <dbReference type="EMBL" id="MDC0745274.1"/>
    </source>
</evidence>
<keyword evidence="4" id="KW-0479">Metal-binding</keyword>
<reference evidence="12 13" key="1">
    <citation type="submission" date="2022-11" db="EMBL/GenBank/DDBJ databases">
        <title>Minimal conservation of predation-associated metabolite biosynthetic gene clusters underscores biosynthetic potential of Myxococcota including descriptions for ten novel species: Archangium lansinium sp. nov., Myxococcus landrumus sp. nov., Nannocystis bai.</title>
        <authorList>
            <person name="Ahearne A."/>
            <person name="Stevens C."/>
            <person name="Dowd S."/>
        </authorList>
    </citation>
    <scope>NUCLEOTIDE SEQUENCE [LARGE SCALE GENOMIC DNA]</scope>
    <source>
        <strain evidence="12 13">RJM3</strain>
    </source>
</reference>
<protein>
    <recommendedName>
        <fullName evidence="8">Putative nickel-responsive regulator</fullName>
    </recommendedName>
</protein>
<keyword evidence="13" id="KW-1185">Reference proteome</keyword>
<name>A0ABT5EV78_9BACT</name>
<organism evidence="12 13">
    <name type="scientific">Polyangium mundeleinium</name>
    <dbReference type="NCBI Taxonomy" id="2995306"/>
    <lineage>
        <taxon>Bacteria</taxon>
        <taxon>Pseudomonadati</taxon>
        <taxon>Myxococcota</taxon>
        <taxon>Polyangia</taxon>
        <taxon>Polyangiales</taxon>
        <taxon>Polyangiaceae</taxon>
        <taxon>Polyangium</taxon>
    </lineage>
</organism>
<dbReference type="HAMAP" id="MF_00476">
    <property type="entry name" value="NikR"/>
    <property type="match status" value="1"/>
</dbReference>
<dbReference type="Gene3D" id="1.10.1220.10">
    <property type="entry name" value="Met repressor-like"/>
    <property type="match status" value="1"/>
</dbReference>
<dbReference type="Pfam" id="PF01402">
    <property type="entry name" value="RHH_1"/>
    <property type="match status" value="1"/>
</dbReference>
<feature type="region of interest" description="Disordered" evidence="9">
    <location>
        <begin position="135"/>
        <end position="158"/>
    </location>
</feature>
<dbReference type="InterPro" id="IPR014864">
    <property type="entry name" value="TF_NikR_Ni-bd_C"/>
</dbReference>
<comment type="similarity">
    <text evidence="2 8">Belongs to the transcriptional regulatory CopG/NikR family.</text>
</comment>
<dbReference type="InterPro" id="IPR022988">
    <property type="entry name" value="Ni_resp_reg_NikR"/>
</dbReference>
<keyword evidence="3" id="KW-0533">Nickel</keyword>
<gene>
    <name evidence="12" type="primary">nikR</name>
    <name evidence="12" type="ORF">POL67_28335</name>
</gene>
<dbReference type="Gene3D" id="3.30.70.1150">
    <property type="entry name" value="ACT-like. Chain A, domain 2"/>
    <property type="match status" value="1"/>
</dbReference>
<dbReference type="InterPro" id="IPR013321">
    <property type="entry name" value="Arc_rbn_hlx_hlx"/>
</dbReference>
<dbReference type="InterPro" id="IPR027271">
    <property type="entry name" value="Acetolactate_synth/TF_NikR_C"/>
</dbReference>
<dbReference type="PANTHER" id="PTHR34719:SF2">
    <property type="entry name" value="NICKEL-RESPONSIVE REGULATOR"/>
    <property type="match status" value="1"/>
</dbReference>
<comment type="caution">
    <text evidence="8">Lacks conserved residue(s) required for the propagation of feature annotation.</text>
</comment>
<evidence type="ECO:0000256" key="2">
    <source>
        <dbReference type="ARBA" id="ARBA00008478"/>
    </source>
</evidence>
<dbReference type="Pfam" id="PF08753">
    <property type="entry name" value="NikR_C"/>
    <property type="match status" value="1"/>
</dbReference>